<evidence type="ECO:0000313" key="5">
    <source>
        <dbReference type="EMBL" id="MBP2417779.1"/>
    </source>
</evidence>
<dbReference type="InterPro" id="IPR025110">
    <property type="entry name" value="AMP-bd_C"/>
</dbReference>
<accession>A0ABS4Z9Z6</accession>
<dbReference type="EC" id="6.2.1.3" evidence="5"/>
<keyword evidence="2 5" id="KW-0436">Ligase</keyword>
<evidence type="ECO:0000256" key="1">
    <source>
        <dbReference type="ARBA" id="ARBA00006432"/>
    </source>
</evidence>
<dbReference type="PANTHER" id="PTHR43201">
    <property type="entry name" value="ACYL-COA SYNTHETASE"/>
    <property type="match status" value="1"/>
</dbReference>
<dbReference type="InterPro" id="IPR000873">
    <property type="entry name" value="AMP-dep_synth/lig_dom"/>
</dbReference>
<dbReference type="EMBL" id="JAGIOB010000001">
    <property type="protein sequence ID" value="MBP2417779.1"/>
    <property type="molecule type" value="Genomic_DNA"/>
</dbReference>
<dbReference type="InterPro" id="IPR020845">
    <property type="entry name" value="AMP-binding_CS"/>
</dbReference>
<dbReference type="InterPro" id="IPR045851">
    <property type="entry name" value="AMP-bd_C_sf"/>
</dbReference>
<evidence type="ECO:0000256" key="2">
    <source>
        <dbReference type="ARBA" id="ARBA00022598"/>
    </source>
</evidence>
<organism evidence="5 6">
    <name type="scientific">Microlunatus capsulatus</name>
    <dbReference type="NCBI Taxonomy" id="99117"/>
    <lineage>
        <taxon>Bacteria</taxon>
        <taxon>Bacillati</taxon>
        <taxon>Actinomycetota</taxon>
        <taxon>Actinomycetes</taxon>
        <taxon>Propionibacteriales</taxon>
        <taxon>Propionibacteriaceae</taxon>
        <taxon>Microlunatus</taxon>
    </lineage>
</organism>
<feature type="domain" description="AMP-dependent synthetase/ligase" evidence="3">
    <location>
        <begin position="30"/>
        <end position="371"/>
    </location>
</feature>
<comment type="similarity">
    <text evidence="1">Belongs to the ATP-dependent AMP-binding enzyme family.</text>
</comment>
<dbReference type="Proteomes" id="UP000758168">
    <property type="component" value="Unassembled WGS sequence"/>
</dbReference>
<proteinExistence type="inferred from homology"/>
<dbReference type="InterPro" id="IPR042099">
    <property type="entry name" value="ANL_N_sf"/>
</dbReference>
<dbReference type="PROSITE" id="PS00455">
    <property type="entry name" value="AMP_BINDING"/>
    <property type="match status" value="1"/>
</dbReference>
<dbReference type="Gene3D" id="3.40.50.12780">
    <property type="entry name" value="N-terminal domain of ligase-like"/>
    <property type="match status" value="1"/>
</dbReference>
<dbReference type="Pfam" id="PF13193">
    <property type="entry name" value="AMP-binding_C"/>
    <property type="match status" value="1"/>
</dbReference>
<reference evidence="5 6" key="1">
    <citation type="submission" date="2021-03" db="EMBL/GenBank/DDBJ databases">
        <title>Sequencing the genomes of 1000 actinobacteria strains.</title>
        <authorList>
            <person name="Klenk H.-P."/>
        </authorList>
    </citation>
    <scope>NUCLEOTIDE SEQUENCE [LARGE SCALE GENOMIC DNA]</scope>
    <source>
        <strain evidence="5 6">DSM 12936</strain>
    </source>
</reference>
<gene>
    <name evidence="5" type="ORF">JOF54_002701</name>
</gene>
<dbReference type="Pfam" id="PF00501">
    <property type="entry name" value="AMP-binding"/>
    <property type="match status" value="1"/>
</dbReference>
<comment type="caution">
    <text evidence="5">The sequence shown here is derived from an EMBL/GenBank/DDBJ whole genome shotgun (WGS) entry which is preliminary data.</text>
</comment>
<evidence type="ECO:0000259" key="4">
    <source>
        <dbReference type="Pfam" id="PF13193"/>
    </source>
</evidence>
<dbReference type="Gene3D" id="3.30.300.30">
    <property type="match status" value="1"/>
</dbReference>
<protein>
    <submittedName>
        <fullName evidence="5">Long-chain acyl-CoA synthetase</fullName>
        <ecNumber evidence="5">6.2.1.3</ecNumber>
    </submittedName>
</protein>
<evidence type="ECO:0000313" key="6">
    <source>
        <dbReference type="Proteomes" id="UP000758168"/>
    </source>
</evidence>
<name>A0ABS4Z9Z6_9ACTN</name>
<keyword evidence="6" id="KW-1185">Reference proteome</keyword>
<evidence type="ECO:0000259" key="3">
    <source>
        <dbReference type="Pfam" id="PF00501"/>
    </source>
</evidence>
<sequence>MQSAQPGVPLVTVPPARSGAWSNVADLVAARAAERPDATALVQPAPPAGPAPRRTLTWAALDARVSAVAAGLSASGLLAGQRVGLLGPASADWVVGYLAALRAGVVVVPLDPGAPPGQTAAALAGTGARVLLAPDGVAVPDGVTRLPLSEDGLAALAADPALVSSPADVESLAVLLATAGTSGRARAAMLTHRALLAHVEHVGRLGVLGPDDVLLATLPLFHVFGLNAVLGGWLGSGARLVLADGPREGLAALVRAEGVTDLPLAPSTLARLLAEPDLDAGLGRLTTVVAGAAPLAEELAAAFEARTGLRVERGYGLTEAAPGVTATFGGTGGGPGHVGPPLPGVEVRVDGEPGEPGEIAVRGANLFSGYWPDGTGGPDADGWFATGDIGYLADGELVLVDRARELVVVDGFHVYPAEVEHAIMELPGVEAAAVVGRPDARSGEQLVAFVEGRGLSAERVEAHCGQRLARFKRPVAVHVLDALPRGATGKIRKGLLREMTRTEQDRA</sequence>
<dbReference type="PANTHER" id="PTHR43201:SF5">
    <property type="entry name" value="MEDIUM-CHAIN ACYL-COA LIGASE ACSF2, MITOCHONDRIAL"/>
    <property type="match status" value="1"/>
</dbReference>
<dbReference type="RefSeq" id="WP_210056732.1">
    <property type="nucleotide sequence ID" value="NZ_BAAAMH010000010.1"/>
</dbReference>
<dbReference type="GO" id="GO:0004467">
    <property type="term" value="F:long-chain fatty acid-CoA ligase activity"/>
    <property type="evidence" value="ECO:0007669"/>
    <property type="project" value="UniProtKB-EC"/>
</dbReference>
<dbReference type="SUPFAM" id="SSF56801">
    <property type="entry name" value="Acetyl-CoA synthetase-like"/>
    <property type="match status" value="1"/>
</dbReference>
<feature type="domain" description="AMP-binding enzyme C-terminal" evidence="4">
    <location>
        <begin position="418"/>
        <end position="490"/>
    </location>
</feature>